<evidence type="ECO:0000313" key="4">
    <source>
        <dbReference type="EMBL" id="OWT53776.1"/>
    </source>
</evidence>
<dbReference type="PANTHER" id="PTHR35561">
    <property type="entry name" value="RNA 2',3'-CYCLIC PHOSPHODIESTERASE"/>
    <property type="match status" value="1"/>
</dbReference>
<keyword evidence="1 2" id="KW-0378">Hydrolase</keyword>
<comment type="caution">
    <text evidence="2">Lacks conserved residue(s) required for the propagation of feature annotation.</text>
</comment>
<dbReference type="GO" id="GO:0004113">
    <property type="term" value="F:2',3'-cyclic-nucleotide 3'-phosphodiesterase activity"/>
    <property type="evidence" value="ECO:0007669"/>
    <property type="project" value="InterPro"/>
</dbReference>
<dbReference type="Gene3D" id="3.90.1140.10">
    <property type="entry name" value="Cyclic phosphodiesterase"/>
    <property type="match status" value="1"/>
</dbReference>
<organism evidence="4 5">
    <name type="scientific">Candidimonas nitroreducens</name>
    <dbReference type="NCBI Taxonomy" id="683354"/>
    <lineage>
        <taxon>Bacteria</taxon>
        <taxon>Pseudomonadati</taxon>
        <taxon>Pseudomonadota</taxon>
        <taxon>Betaproteobacteria</taxon>
        <taxon>Burkholderiales</taxon>
        <taxon>Alcaligenaceae</taxon>
        <taxon>Candidimonas</taxon>
    </lineage>
</organism>
<dbReference type="AlphaFoldDB" id="A0A225LXK6"/>
<dbReference type="InterPro" id="IPR009097">
    <property type="entry name" value="Cyclic_Pdiesterase"/>
</dbReference>
<dbReference type="Pfam" id="PF02834">
    <property type="entry name" value="LigT_PEase"/>
    <property type="match status" value="1"/>
</dbReference>
<dbReference type="OrthoDB" id="7061261at2"/>
<dbReference type="PANTHER" id="PTHR35561:SF1">
    <property type="entry name" value="RNA 2',3'-CYCLIC PHOSPHODIESTERASE"/>
    <property type="match status" value="1"/>
</dbReference>
<protein>
    <recommendedName>
        <fullName evidence="2">RNA 2',3'-cyclic phosphodiesterase</fullName>
        <shortName evidence="2">RNA 2',3'-CPDase</shortName>
        <ecNumber evidence="2">3.1.4.58</ecNumber>
    </recommendedName>
</protein>
<dbReference type="EC" id="3.1.4.58" evidence="2"/>
<evidence type="ECO:0000256" key="2">
    <source>
        <dbReference type="HAMAP-Rule" id="MF_01940"/>
    </source>
</evidence>
<dbReference type="GO" id="GO:0008664">
    <property type="term" value="F:RNA 2',3'-cyclic 3'-phosphodiesterase activity"/>
    <property type="evidence" value="ECO:0007669"/>
    <property type="project" value="UniProtKB-EC"/>
</dbReference>
<feature type="active site" description="Proton acceptor" evidence="2">
    <location>
        <position position="132"/>
    </location>
</feature>
<comment type="function">
    <text evidence="2">Hydrolyzes RNA 2',3'-cyclic phosphodiester to an RNA 2'-phosphomonoester.</text>
</comment>
<evidence type="ECO:0000259" key="3">
    <source>
        <dbReference type="Pfam" id="PF02834"/>
    </source>
</evidence>
<dbReference type="InterPro" id="IPR004175">
    <property type="entry name" value="RNA_CPDase"/>
</dbReference>
<feature type="domain" description="Phosphoesterase HXTX" evidence="3">
    <location>
        <begin position="19"/>
        <end position="93"/>
    </location>
</feature>
<feature type="active site" description="Proton donor" evidence="2">
    <location>
        <position position="47"/>
    </location>
</feature>
<comment type="similarity">
    <text evidence="2">Belongs to the 2H phosphoesterase superfamily. ThpR family.</text>
</comment>
<dbReference type="EMBL" id="NJIH01000019">
    <property type="protein sequence ID" value="OWT53776.1"/>
    <property type="molecule type" value="Genomic_DNA"/>
</dbReference>
<dbReference type="InterPro" id="IPR014051">
    <property type="entry name" value="Phosphoesterase_HXTX"/>
</dbReference>
<evidence type="ECO:0000313" key="5">
    <source>
        <dbReference type="Proteomes" id="UP000214603"/>
    </source>
</evidence>
<proteinExistence type="inferred from homology"/>
<keyword evidence="5" id="KW-1185">Reference proteome</keyword>
<reference evidence="5" key="1">
    <citation type="submission" date="2017-06" db="EMBL/GenBank/DDBJ databases">
        <title>Herbaspirillum phytohormonus sp. nov., isolated from the root nodule of Robinia pseudoacacia in lead-zinc mine.</title>
        <authorList>
            <person name="Fan M."/>
            <person name="Lin Y."/>
        </authorList>
    </citation>
    <scope>NUCLEOTIDE SEQUENCE [LARGE SCALE GENOMIC DNA]</scope>
    <source>
        <strain evidence="5">SC-089</strain>
    </source>
</reference>
<gene>
    <name evidence="4" type="ORF">CEY11_23965</name>
</gene>
<comment type="caution">
    <text evidence="4">The sequence shown here is derived from an EMBL/GenBank/DDBJ whole genome shotgun (WGS) entry which is preliminary data.</text>
</comment>
<dbReference type="SUPFAM" id="SSF55144">
    <property type="entry name" value="LigT-like"/>
    <property type="match status" value="1"/>
</dbReference>
<accession>A0A225LXK6</accession>
<dbReference type="NCBIfam" id="TIGR02258">
    <property type="entry name" value="2_5_ligase"/>
    <property type="match status" value="1"/>
</dbReference>
<sequence length="182" mass="19694">MQASSRTSERLFFALWPDAATVAQLMDWARAAQALCGGRILRPETLHMTLAFLGETPADAARRLAYEAAGWSVSLGPLVLSEFGRFKGPRIVWAGPAAAEGRVAWLDALYEGLWNRLEQCGWSRQAGAFRPHVSLLRNAGPGDTRLLSAAPLAWSPTRCVLVASRPNKGVAHYDVLASLPVA</sequence>
<feature type="short sequence motif" description="HXTX 1" evidence="2">
    <location>
        <begin position="47"/>
        <end position="50"/>
    </location>
</feature>
<evidence type="ECO:0000256" key="1">
    <source>
        <dbReference type="ARBA" id="ARBA00022801"/>
    </source>
</evidence>
<dbReference type="RefSeq" id="WP_088605956.1">
    <property type="nucleotide sequence ID" value="NZ_NJIH01000019.1"/>
</dbReference>
<dbReference type="Proteomes" id="UP000214603">
    <property type="component" value="Unassembled WGS sequence"/>
</dbReference>
<comment type="catalytic activity">
    <reaction evidence="2">
        <text>a 3'-end 2',3'-cyclophospho-ribonucleotide-RNA + H2O = a 3'-end 2'-phospho-ribonucleotide-RNA + H(+)</text>
        <dbReference type="Rhea" id="RHEA:11828"/>
        <dbReference type="Rhea" id="RHEA-COMP:10464"/>
        <dbReference type="Rhea" id="RHEA-COMP:17353"/>
        <dbReference type="ChEBI" id="CHEBI:15377"/>
        <dbReference type="ChEBI" id="CHEBI:15378"/>
        <dbReference type="ChEBI" id="CHEBI:83064"/>
        <dbReference type="ChEBI" id="CHEBI:173113"/>
        <dbReference type="EC" id="3.1.4.58"/>
    </reaction>
</comment>
<dbReference type="HAMAP" id="MF_01940">
    <property type="entry name" value="RNA_CPDase"/>
    <property type="match status" value="1"/>
</dbReference>
<name>A0A225LXK6_9BURK</name>